<reference evidence="3 4" key="1">
    <citation type="submission" date="2017-03" db="EMBL/GenBank/DDBJ databases">
        <title>Complete Genome Sequence of a natural compounds producer, Streptomyces violaceus S21.</title>
        <authorList>
            <person name="Zhong C."/>
            <person name="Zhao Z."/>
            <person name="Fu J."/>
            <person name="Zong G."/>
            <person name="Qin R."/>
            <person name="Cao G."/>
        </authorList>
    </citation>
    <scope>NUCLEOTIDE SEQUENCE [LARGE SCALE GENOMIC DNA]</scope>
    <source>
        <strain evidence="3 4">S21</strain>
    </source>
</reference>
<evidence type="ECO:0008006" key="5">
    <source>
        <dbReference type="Google" id="ProtNLM"/>
    </source>
</evidence>
<dbReference type="AlphaFoldDB" id="A0A1V0UDR5"/>
<dbReference type="Proteomes" id="UP000192445">
    <property type="component" value="Chromosome"/>
</dbReference>
<name>A0A1V0UDR5_STRVN</name>
<dbReference type="RefSeq" id="WP_030297240.1">
    <property type="nucleotide sequence ID" value="NZ_CP020570.1"/>
</dbReference>
<evidence type="ECO:0000256" key="2">
    <source>
        <dbReference type="SAM" id="SignalP"/>
    </source>
</evidence>
<protein>
    <recommendedName>
        <fullName evidence="5">Lipoprotein</fullName>
    </recommendedName>
</protein>
<feature type="signal peptide" evidence="2">
    <location>
        <begin position="1"/>
        <end position="24"/>
    </location>
</feature>
<accession>A0A1V0UDR5</accession>
<feature type="region of interest" description="Disordered" evidence="1">
    <location>
        <begin position="28"/>
        <end position="58"/>
    </location>
</feature>
<organism evidence="3 4">
    <name type="scientific">Streptomyces violaceoruber</name>
    <dbReference type="NCBI Taxonomy" id="1935"/>
    <lineage>
        <taxon>Bacteria</taxon>
        <taxon>Bacillati</taxon>
        <taxon>Actinomycetota</taxon>
        <taxon>Actinomycetes</taxon>
        <taxon>Kitasatosporales</taxon>
        <taxon>Streptomycetaceae</taxon>
        <taxon>Streptomyces</taxon>
        <taxon>Streptomyces violaceoruber group</taxon>
    </lineage>
</organism>
<feature type="chain" id="PRO_5039187009" description="Lipoprotein" evidence="2">
    <location>
        <begin position="25"/>
        <end position="271"/>
    </location>
</feature>
<evidence type="ECO:0000313" key="4">
    <source>
        <dbReference type="Proteomes" id="UP000192445"/>
    </source>
</evidence>
<dbReference type="STRING" id="1935.B1H20_19180"/>
<sequence length="271" mass="27178">MRATAVRRTALAASAAALTLLATACGGASDADGKDGKKDDKAAAAGSSSAPETPAKTLSADEVDKAALAQGDVEGTKITKAGAADEVPADGVKVDKKECLPVAHAMYGVAQEGSAASAKRKVIDEPKTDGKKKSLEDLAEGDAEDAFKDAFNLTSTFVALHSYEGTAGADTFSALKKAAADCAGGFTATVAGTPTKIASVAEEKVTGGDESAAWTVTSEDDGDKAPFKLVALRKGSSVATFFAFNLAAAGDAGVKFEVPAEVVAAQDKKLG</sequence>
<keyword evidence="2" id="KW-0732">Signal</keyword>
<dbReference type="OrthoDB" id="4180700at2"/>
<feature type="compositionally biased region" description="Basic and acidic residues" evidence="1">
    <location>
        <begin position="31"/>
        <end position="42"/>
    </location>
</feature>
<evidence type="ECO:0000256" key="1">
    <source>
        <dbReference type="SAM" id="MobiDB-lite"/>
    </source>
</evidence>
<dbReference type="EMBL" id="CP020570">
    <property type="protein sequence ID" value="ARF63256.1"/>
    <property type="molecule type" value="Genomic_DNA"/>
</dbReference>
<dbReference type="KEGG" id="svu:B1H20_19180"/>
<dbReference type="PROSITE" id="PS51257">
    <property type="entry name" value="PROKAR_LIPOPROTEIN"/>
    <property type="match status" value="1"/>
</dbReference>
<evidence type="ECO:0000313" key="3">
    <source>
        <dbReference type="EMBL" id="ARF63256.1"/>
    </source>
</evidence>
<proteinExistence type="predicted"/>
<gene>
    <name evidence="3" type="ORF">B1H20_19180</name>
</gene>